<accession>A0A0E0QMW3</accession>
<dbReference type="Gramene" id="ORUFI09G00800.1">
    <property type="protein sequence ID" value="ORUFI09G00800.1"/>
    <property type="gene ID" value="ORUFI09G00800"/>
</dbReference>
<proteinExistence type="predicted"/>
<dbReference type="Proteomes" id="UP000008022">
    <property type="component" value="Unassembled WGS sequence"/>
</dbReference>
<dbReference type="HOGENOM" id="CLU_3421679_0_0_1"/>
<protein>
    <submittedName>
        <fullName evidence="1">Uncharacterized protein</fullName>
    </submittedName>
</protein>
<keyword evidence="2" id="KW-1185">Reference proteome</keyword>
<evidence type="ECO:0000313" key="1">
    <source>
        <dbReference type="EnsemblPlants" id="ORUFI09G00800.1"/>
    </source>
</evidence>
<dbReference type="EnsemblPlants" id="ORUFI09G00800.1">
    <property type="protein sequence ID" value="ORUFI09G00800.1"/>
    <property type="gene ID" value="ORUFI09G00800"/>
</dbReference>
<name>A0A0E0QMW3_ORYRU</name>
<evidence type="ECO:0000313" key="2">
    <source>
        <dbReference type="Proteomes" id="UP000008022"/>
    </source>
</evidence>
<reference evidence="2" key="1">
    <citation type="submission" date="2013-06" db="EMBL/GenBank/DDBJ databases">
        <authorList>
            <person name="Zhao Q."/>
        </authorList>
    </citation>
    <scope>NUCLEOTIDE SEQUENCE</scope>
    <source>
        <strain evidence="2">cv. W1943</strain>
    </source>
</reference>
<organism evidence="1 2">
    <name type="scientific">Oryza rufipogon</name>
    <name type="common">Brownbeard rice</name>
    <name type="synonym">Asian wild rice</name>
    <dbReference type="NCBI Taxonomy" id="4529"/>
    <lineage>
        <taxon>Eukaryota</taxon>
        <taxon>Viridiplantae</taxon>
        <taxon>Streptophyta</taxon>
        <taxon>Embryophyta</taxon>
        <taxon>Tracheophyta</taxon>
        <taxon>Spermatophyta</taxon>
        <taxon>Magnoliopsida</taxon>
        <taxon>Liliopsida</taxon>
        <taxon>Poales</taxon>
        <taxon>Poaceae</taxon>
        <taxon>BOP clade</taxon>
        <taxon>Oryzoideae</taxon>
        <taxon>Oryzeae</taxon>
        <taxon>Oryzinae</taxon>
        <taxon>Oryza</taxon>
    </lineage>
</organism>
<dbReference type="AlphaFoldDB" id="A0A0E0QMW3"/>
<reference evidence="1" key="2">
    <citation type="submission" date="2015-06" db="UniProtKB">
        <authorList>
            <consortium name="EnsemblPlants"/>
        </authorList>
    </citation>
    <scope>IDENTIFICATION</scope>
</reference>
<sequence>MILLIPSAMTLSSSKQGHGLWRSG</sequence>